<dbReference type="CTD" id="6753301"/>
<dbReference type="EMBL" id="DS985244">
    <property type="protein sequence ID" value="EDV25558.1"/>
    <property type="molecule type" value="Genomic_DNA"/>
</dbReference>
<dbReference type="AlphaFoldDB" id="B3RVU0"/>
<dbReference type="GeneID" id="6753301"/>
<keyword evidence="2" id="KW-1185">Reference proteome</keyword>
<gene>
    <name evidence="1" type="ORF">TRIADDRAFT_55773</name>
</gene>
<evidence type="ECO:0000313" key="2">
    <source>
        <dbReference type="Proteomes" id="UP000009022"/>
    </source>
</evidence>
<organism evidence="1 2">
    <name type="scientific">Trichoplax adhaerens</name>
    <name type="common">Trichoplax reptans</name>
    <dbReference type="NCBI Taxonomy" id="10228"/>
    <lineage>
        <taxon>Eukaryota</taxon>
        <taxon>Metazoa</taxon>
        <taxon>Placozoa</taxon>
        <taxon>Uniplacotomia</taxon>
        <taxon>Trichoplacea</taxon>
        <taxon>Trichoplacidae</taxon>
        <taxon>Trichoplax</taxon>
    </lineage>
</organism>
<dbReference type="Proteomes" id="UP000009022">
    <property type="component" value="Unassembled WGS sequence"/>
</dbReference>
<protein>
    <submittedName>
        <fullName evidence="1">Uncharacterized protein</fullName>
    </submittedName>
</protein>
<dbReference type="KEGG" id="tad:TRIADDRAFT_55773"/>
<dbReference type="InParanoid" id="B3RVU0"/>
<dbReference type="HOGENOM" id="CLU_2253485_0_0_1"/>
<name>B3RVU0_TRIAD</name>
<sequence>MIGCEDEWQMVGSEIGHCCLVALPVGSSEMGHGYLPVWQRNGGEGTIQLGKAIGDEISLMKSKMDRDYYVKFAVFLLKIELREKGESTEILDFILKAEYIRFMY</sequence>
<dbReference type="RefSeq" id="XP_002111591.1">
    <property type="nucleotide sequence ID" value="XM_002111555.1"/>
</dbReference>
<proteinExistence type="predicted"/>
<evidence type="ECO:0000313" key="1">
    <source>
        <dbReference type="EMBL" id="EDV25558.1"/>
    </source>
</evidence>
<accession>B3RVU0</accession>
<reference evidence="1 2" key="1">
    <citation type="journal article" date="2008" name="Nature">
        <title>The Trichoplax genome and the nature of placozoans.</title>
        <authorList>
            <person name="Srivastava M."/>
            <person name="Begovic E."/>
            <person name="Chapman J."/>
            <person name="Putnam N.H."/>
            <person name="Hellsten U."/>
            <person name="Kawashima T."/>
            <person name="Kuo A."/>
            <person name="Mitros T."/>
            <person name="Salamov A."/>
            <person name="Carpenter M.L."/>
            <person name="Signorovitch A.Y."/>
            <person name="Moreno M.A."/>
            <person name="Kamm K."/>
            <person name="Grimwood J."/>
            <person name="Schmutz J."/>
            <person name="Shapiro H."/>
            <person name="Grigoriev I.V."/>
            <person name="Buss L.W."/>
            <person name="Schierwater B."/>
            <person name="Dellaporta S.L."/>
            <person name="Rokhsar D.S."/>
        </authorList>
    </citation>
    <scope>NUCLEOTIDE SEQUENCE [LARGE SCALE GENOMIC DNA]</scope>
    <source>
        <strain evidence="1 2">Grell-BS-1999</strain>
    </source>
</reference>